<accession>A0AAX3T9M6</accession>
<sequence length="96" mass="10571">MPPEPIPPTVFHSLVILNLLFVTGAWSLARPSYPVAAVLTALSGAWFFWNGPIEGRVLVSITLEHGFTESDILCIVGVVLAGVACVRARERRRWEE</sequence>
<proteinExistence type="predicted"/>
<keyword evidence="1" id="KW-0472">Membrane</keyword>
<protein>
    <recommendedName>
        <fullName evidence="4">Lycopene cyclase domain-containing protein</fullName>
    </recommendedName>
</protein>
<evidence type="ECO:0000313" key="3">
    <source>
        <dbReference type="Proteomes" id="UP001213504"/>
    </source>
</evidence>
<feature type="transmembrane region" description="Helical" evidence="1">
    <location>
        <begin position="6"/>
        <end position="26"/>
    </location>
</feature>
<keyword evidence="1" id="KW-1133">Transmembrane helix</keyword>
<keyword evidence="1" id="KW-0812">Transmembrane</keyword>
<dbReference type="EMBL" id="CP121270">
    <property type="protein sequence ID" value="WFP25922.1"/>
    <property type="molecule type" value="Genomic_DNA"/>
</dbReference>
<dbReference type="RefSeq" id="WP_165630459.1">
    <property type="nucleotide sequence ID" value="NZ_CP121270.1"/>
</dbReference>
<gene>
    <name evidence="2" type="ORF">P9A14_05260</name>
</gene>
<dbReference type="Proteomes" id="UP001213504">
    <property type="component" value="Chromosome"/>
</dbReference>
<reference evidence="2" key="1">
    <citation type="submission" date="2023-04" db="EMBL/GenBank/DDBJ databases">
        <title>Complete genome sequence of a phthalic acid esters degrading bacterial strain.</title>
        <authorList>
            <person name="Weng L."/>
            <person name="Jia Y."/>
            <person name="Ren L."/>
        </authorList>
    </citation>
    <scope>NUCLEOTIDE SEQUENCE</scope>
    <source>
        <strain evidence="2">RL-LY01</strain>
    </source>
</reference>
<name>A0AAX3T9M6_9ACTN</name>
<evidence type="ECO:0000256" key="1">
    <source>
        <dbReference type="SAM" id="Phobius"/>
    </source>
</evidence>
<feature type="transmembrane region" description="Helical" evidence="1">
    <location>
        <begin position="70"/>
        <end position="88"/>
    </location>
</feature>
<organism evidence="2 3">
    <name type="scientific">Gordonia hongkongensis</name>
    <dbReference type="NCBI Taxonomy" id="1701090"/>
    <lineage>
        <taxon>Bacteria</taxon>
        <taxon>Bacillati</taxon>
        <taxon>Actinomycetota</taxon>
        <taxon>Actinomycetes</taxon>
        <taxon>Mycobacteriales</taxon>
        <taxon>Gordoniaceae</taxon>
        <taxon>Gordonia</taxon>
    </lineage>
</organism>
<evidence type="ECO:0008006" key="4">
    <source>
        <dbReference type="Google" id="ProtNLM"/>
    </source>
</evidence>
<dbReference type="AlphaFoldDB" id="A0AAX3T9M6"/>
<evidence type="ECO:0000313" key="2">
    <source>
        <dbReference type="EMBL" id="WFP25922.1"/>
    </source>
</evidence>
<feature type="transmembrane region" description="Helical" evidence="1">
    <location>
        <begin position="33"/>
        <end position="50"/>
    </location>
</feature>